<dbReference type="GO" id="GO:0003824">
    <property type="term" value="F:catalytic activity"/>
    <property type="evidence" value="ECO:0007669"/>
    <property type="project" value="InterPro"/>
</dbReference>
<dbReference type="KEGG" id="mpsy:CEK71_21325"/>
<sequence>MNNPKNPGLDQLKRAVLLKKLQQANSARNVQTAVAPLPTADRTQPLPLSWAQQRLWFIDQFDPAASQAYHIQAGLRLRGKLDKASLKKALNRIVARHEVLRSQFVSNNGQPWQHISATGSFALLEQDLSALAETAQAAAVQQLCAEETCQPFSLSAGPLIRGRLLGLGDNGYLLLITQHHIVSDGWSLGLLIKEVCALYSAFSQGLPDPLPELSHQYADYAVWQRAWLQGETLQAQIRYWQDQLNGAPELLALPLDYDRPAQQSYAGGRIAIRLPAGLSAGLKQLAQSQSVTLFMVLLAGWSVLMARLSNQTDVVIGTPVTNRPRSELEALIGFFVNTLALRVQLADDPSVSTLLAQIKATSLAAYAHQDLPFEQVVEALNPTRNMAYHPIFQVMLSLDNTPDGGALALPGLALEPIGLAHTTTHFDLALALSATDEGLVGALEYASDVFAEPTVRRIARYFENLLAGMVADPQQTIGQLPLMKAAERDRILYGFNHTATACPQHLCAHQLFERHAAMQPDAPALDYAGQTLSYGGLNRQANRAAASGMVRPCSFITESSFFLNAAG</sequence>
<dbReference type="Gene3D" id="3.40.50.12780">
    <property type="entry name" value="N-terminal domain of ligase-like"/>
    <property type="match status" value="1"/>
</dbReference>
<evidence type="ECO:0000259" key="1">
    <source>
        <dbReference type="Pfam" id="PF00668"/>
    </source>
</evidence>
<protein>
    <recommendedName>
        <fullName evidence="1">Condensation domain-containing protein</fullName>
    </recommendedName>
</protein>
<name>A0A1Z4C4B2_9GAMM</name>
<accession>A0A1Z4C4B2</accession>
<reference evidence="2 3" key="1">
    <citation type="submission" date="2017-06" db="EMBL/GenBank/DDBJ databases">
        <title>Genome Sequencing of the methanotroph Methylovulum psychrotolerants str. HV10-M2 isolated from a high-altitude environment.</title>
        <authorList>
            <person name="Mateos-Rivera A."/>
        </authorList>
    </citation>
    <scope>NUCLEOTIDE SEQUENCE [LARGE SCALE GENOMIC DNA]</scope>
    <source>
        <strain evidence="2 3">HV10_M2</strain>
    </source>
</reference>
<dbReference type="SUPFAM" id="SSF52777">
    <property type="entry name" value="CoA-dependent acyltransferases"/>
    <property type="match status" value="2"/>
</dbReference>
<feature type="domain" description="Condensation" evidence="1">
    <location>
        <begin position="46"/>
        <end position="491"/>
    </location>
</feature>
<dbReference type="PANTHER" id="PTHR45398">
    <property type="match status" value="1"/>
</dbReference>
<dbReference type="AlphaFoldDB" id="A0A1Z4C4B2"/>
<keyword evidence="3" id="KW-1185">Reference proteome</keyword>
<organism evidence="2 3">
    <name type="scientific">Methylovulum psychrotolerans</name>
    <dbReference type="NCBI Taxonomy" id="1704499"/>
    <lineage>
        <taxon>Bacteria</taxon>
        <taxon>Pseudomonadati</taxon>
        <taxon>Pseudomonadota</taxon>
        <taxon>Gammaproteobacteria</taxon>
        <taxon>Methylococcales</taxon>
        <taxon>Methylococcaceae</taxon>
        <taxon>Methylovulum</taxon>
    </lineage>
</organism>
<dbReference type="PANTHER" id="PTHR45398:SF1">
    <property type="entry name" value="ENZYME, PUTATIVE (JCVI)-RELATED"/>
    <property type="match status" value="1"/>
</dbReference>
<dbReference type="RefSeq" id="WP_088621265.1">
    <property type="nucleotide sequence ID" value="NZ_CP022129.1"/>
</dbReference>
<dbReference type="Gene3D" id="3.30.559.30">
    <property type="entry name" value="Nonribosomal peptide synthetase, condensation domain"/>
    <property type="match status" value="1"/>
</dbReference>
<dbReference type="Proteomes" id="UP000197019">
    <property type="component" value="Chromosome"/>
</dbReference>
<dbReference type="CDD" id="cd19531">
    <property type="entry name" value="LCL_NRPS-like"/>
    <property type="match status" value="1"/>
</dbReference>
<dbReference type="InterPro" id="IPR001242">
    <property type="entry name" value="Condensation_dom"/>
</dbReference>
<dbReference type="OrthoDB" id="9757559at2"/>
<dbReference type="InterPro" id="IPR042099">
    <property type="entry name" value="ANL_N_sf"/>
</dbReference>
<dbReference type="SUPFAM" id="SSF56801">
    <property type="entry name" value="Acetyl-CoA synthetase-like"/>
    <property type="match status" value="1"/>
</dbReference>
<gene>
    <name evidence="2" type="ORF">CEK71_21325</name>
</gene>
<proteinExistence type="predicted"/>
<dbReference type="Gene3D" id="3.30.559.10">
    <property type="entry name" value="Chloramphenicol acetyltransferase-like domain"/>
    <property type="match status" value="1"/>
</dbReference>
<evidence type="ECO:0000313" key="2">
    <source>
        <dbReference type="EMBL" id="ASF48396.1"/>
    </source>
</evidence>
<dbReference type="FunFam" id="3.30.559.10:FF:000012">
    <property type="entry name" value="Non-ribosomal peptide synthetase"/>
    <property type="match status" value="1"/>
</dbReference>
<dbReference type="EMBL" id="CP022129">
    <property type="protein sequence ID" value="ASF48396.1"/>
    <property type="molecule type" value="Genomic_DNA"/>
</dbReference>
<evidence type="ECO:0000313" key="3">
    <source>
        <dbReference type="Proteomes" id="UP000197019"/>
    </source>
</evidence>
<dbReference type="Pfam" id="PF00668">
    <property type="entry name" value="Condensation"/>
    <property type="match status" value="1"/>
</dbReference>
<dbReference type="InterPro" id="IPR023213">
    <property type="entry name" value="CAT-like_dom_sf"/>
</dbReference>